<name>A0A2M6WIA6_9BACT</name>
<feature type="domain" description="Glycosyltransferase subfamily 4-like N-terminal" evidence="3">
    <location>
        <begin position="34"/>
        <end position="181"/>
    </location>
</feature>
<evidence type="ECO:0000256" key="1">
    <source>
        <dbReference type="SAM" id="Coils"/>
    </source>
</evidence>
<evidence type="ECO:0008006" key="6">
    <source>
        <dbReference type="Google" id="ProtNLM"/>
    </source>
</evidence>
<dbReference type="AlphaFoldDB" id="A0A2M6WIA6"/>
<evidence type="ECO:0000313" key="4">
    <source>
        <dbReference type="EMBL" id="PIT92531.1"/>
    </source>
</evidence>
<dbReference type="EMBL" id="PFBA01000015">
    <property type="protein sequence ID" value="PIT92531.1"/>
    <property type="molecule type" value="Genomic_DNA"/>
</dbReference>
<keyword evidence="1" id="KW-0175">Coiled coil</keyword>
<comment type="caution">
    <text evidence="4">The sequence shown here is derived from an EMBL/GenBank/DDBJ whole genome shotgun (WGS) entry which is preliminary data.</text>
</comment>
<dbReference type="Gene3D" id="3.40.50.2000">
    <property type="entry name" value="Glycogen Phosphorylase B"/>
    <property type="match status" value="2"/>
</dbReference>
<gene>
    <name evidence="4" type="ORF">COU08_01795</name>
</gene>
<reference evidence="5" key="1">
    <citation type="submission" date="2017-09" db="EMBL/GenBank/DDBJ databases">
        <title>Depth-based differentiation of microbial function through sediment-hosted aquifers and enrichment of novel symbionts in the deep terrestrial subsurface.</title>
        <authorList>
            <person name="Probst A.J."/>
            <person name="Ladd B."/>
            <person name="Jarett J.K."/>
            <person name="Geller-Mcgrath D.E."/>
            <person name="Sieber C.M.K."/>
            <person name="Emerson J.B."/>
            <person name="Anantharaman K."/>
            <person name="Thomas B.C."/>
            <person name="Malmstrom R."/>
            <person name="Stieglmeier M."/>
            <person name="Klingl A."/>
            <person name="Woyke T."/>
            <person name="Ryan C.M."/>
            <person name="Banfield J.F."/>
        </authorList>
    </citation>
    <scope>NUCLEOTIDE SEQUENCE [LARGE SCALE GENOMIC DNA]</scope>
</reference>
<feature type="domain" description="Glycosyl transferase family 1" evidence="2">
    <location>
        <begin position="193"/>
        <end position="350"/>
    </location>
</feature>
<feature type="coiled-coil region" evidence="1">
    <location>
        <begin position="332"/>
        <end position="359"/>
    </location>
</feature>
<evidence type="ECO:0000259" key="3">
    <source>
        <dbReference type="Pfam" id="PF13439"/>
    </source>
</evidence>
<dbReference type="GO" id="GO:0016757">
    <property type="term" value="F:glycosyltransferase activity"/>
    <property type="evidence" value="ECO:0007669"/>
    <property type="project" value="InterPro"/>
</dbReference>
<dbReference type="Proteomes" id="UP000228635">
    <property type="component" value="Unassembled WGS sequence"/>
</dbReference>
<evidence type="ECO:0000313" key="5">
    <source>
        <dbReference type="Proteomes" id="UP000228635"/>
    </source>
</evidence>
<dbReference type="Pfam" id="PF00534">
    <property type="entry name" value="Glycos_transf_1"/>
    <property type="match status" value="1"/>
</dbReference>
<dbReference type="InterPro" id="IPR001296">
    <property type="entry name" value="Glyco_trans_1"/>
</dbReference>
<dbReference type="SUPFAM" id="SSF53756">
    <property type="entry name" value="UDP-Glycosyltransferase/glycogen phosphorylase"/>
    <property type="match status" value="1"/>
</dbReference>
<protein>
    <recommendedName>
        <fullName evidence="6">Glycosyl transferase family 1 domain-containing protein</fullName>
    </recommendedName>
</protein>
<organism evidence="4 5">
    <name type="scientific">Candidatus Harrisonbacteria bacterium CG10_big_fil_rev_8_21_14_0_10_42_17</name>
    <dbReference type="NCBI Taxonomy" id="1974584"/>
    <lineage>
        <taxon>Bacteria</taxon>
        <taxon>Candidatus Harrisoniibacteriota</taxon>
    </lineage>
</organism>
<proteinExistence type="predicted"/>
<dbReference type="CDD" id="cd03801">
    <property type="entry name" value="GT4_PimA-like"/>
    <property type="match status" value="1"/>
</dbReference>
<dbReference type="Pfam" id="PF13439">
    <property type="entry name" value="Glyco_transf_4"/>
    <property type="match status" value="1"/>
</dbReference>
<accession>A0A2M6WIA6</accession>
<evidence type="ECO:0000259" key="2">
    <source>
        <dbReference type="Pfam" id="PF00534"/>
    </source>
</evidence>
<dbReference type="InterPro" id="IPR028098">
    <property type="entry name" value="Glyco_trans_4-like_N"/>
</dbReference>
<dbReference type="PANTHER" id="PTHR12526">
    <property type="entry name" value="GLYCOSYLTRANSFERASE"/>
    <property type="match status" value="1"/>
</dbReference>
<sequence>MNIIMFSTDQKMWNMESDVRKRIIGYGKLVDQLHVIIYTQRGVKREKEKIGDNVCIYPTKTRFKISYFFDAYKIGKNIINKNQKNNQWIITTQDPFETGLIGSCIARKYKLPLIIQAHTDFLSLEFKKESLKNRIRVAMARKTIPRASRIRVVSERIKQSIQKKYGIKESAIVVLPIYVDSTKRCDRNEIKKEFGSDIFKVMMASRITKEKNIKLAIDAISLVKGKHSNIRLLIVGDGPERESLERYVEERGLKKNIIFIEWTNNLTPYYCAADALLLTSNYEGYGRTPIEALSLGTPVIMTDVGCAGWIVKHDENGLISPVKNTEVLSGNIRELIENKEQYNRLVNNTKTSIKNLSSKEEFLNQMKALFDFKEATRVDKV</sequence>